<accession>A0A933SE34</accession>
<sequence length="382" mass="39100">MSAVPRLRFDRHELAGAFGDIGTDLPLIVGLIAFCGLDPASVCIVFGLLQMATGVVYGIPMPVQPLKAMAAIMLAQKFSPGTLAAGGIVIGVVMLALALTRSLDWLARVVPPSVVRGIQLGLGLVLAKLALGEYAGADGARGYVLVAVAIVALLALRRQSRVPGPLVVIALGAAYALWHGLSAPAGGALVGLSLPRWGVPTQDEFAKGALLLALPQLALSLGNSVLATAQATRDLFPERAVGVGRIGFTYGLMNVVAPFFGGIPVCHGCGGLAGFHAFGARTGGAPVLYGALFVLIGLVFAPGFATVVRLFPMPILGTVLLMESVSLMGLVADVAGDRRQLWIALLVAAAVIGLPNGYVVGLVGGTIVAHAIRRGWLGVPVH</sequence>
<comment type="caution">
    <text evidence="2">The sequence shown here is derived from an EMBL/GenBank/DDBJ whole genome shotgun (WGS) entry which is preliminary data.</text>
</comment>
<reference evidence="2" key="1">
    <citation type="submission" date="2020-07" db="EMBL/GenBank/DDBJ databases">
        <title>Huge and variable diversity of episymbiotic CPR bacteria and DPANN archaea in groundwater ecosystems.</title>
        <authorList>
            <person name="He C.Y."/>
            <person name="Keren R."/>
            <person name="Whittaker M."/>
            <person name="Farag I.F."/>
            <person name="Doudna J."/>
            <person name="Cate J.H.D."/>
            <person name="Banfield J.F."/>
        </authorList>
    </citation>
    <scope>NUCLEOTIDE SEQUENCE</scope>
    <source>
        <strain evidence="2">NC_groundwater_1813_Pr3_B-0.1um_71_17</strain>
    </source>
</reference>
<dbReference type="AlphaFoldDB" id="A0A933SE34"/>
<feature type="transmembrane region" description="Helical" evidence="1">
    <location>
        <begin position="168"/>
        <end position="189"/>
    </location>
</feature>
<dbReference type="Proteomes" id="UP000696931">
    <property type="component" value="Unassembled WGS sequence"/>
</dbReference>
<dbReference type="GO" id="GO:0015098">
    <property type="term" value="F:molybdate ion transmembrane transporter activity"/>
    <property type="evidence" value="ECO:0007669"/>
    <property type="project" value="InterPro"/>
</dbReference>
<proteinExistence type="predicted"/>
<feature type="transmembrane region" description="Helical" evidence="1">
    <location>
        <begin position="315"/>
        <end position="335"/>
    </location>
</feature>
<keyword evidence="1" id="KW-0812">Transmembrane</keyword>
<feature type="transmembrane region" description="Helical" evidence="1">
    <location>
        <begin position="209"/>
        <end position="229"/>
    </location>
</feature>
<dbReference type="PANTHER" id="PTHR31970:SF9">
    <property type="entry name" value="MOLYBDATE TRANSPORTER 2"/>
    <property type="match status" value="1"/>
</dbReference>
<name>A0A933SE34_UNCEI</name>
<keyword evidence="1" id="KW-0472">Membrane</keyword>
<evidence type="ECO:0000313" key="3">
    <source>
        <dbReference type="Proteomes" id="UP000696931"/>
    </source>
</evidence>
<keyword evidence="1" id="KW-1133">Transmembrane helix</keyword>
<dbReference type="InterPro" id="IPR031563">
    <property type="entry name" value="MOT1/MOT2"/>
</dbReference>
<gene>
    <name evidence="2" type="ORF">HZA61_09300</name>
</gene>
<evidence type="ECO:0000256" key="1">
    <source>
        <dbReference type="SAM" id="Phobius"/>
    </source>
</evidence>
<feature type="transmembrane region" description="Helical" evidence="1">
    <location>
        <begin position="27"/>
        <end position="57"/>
    </location>
</feature>
<organism evidence="2 3">
    <name type="scientific">Eiseniibacteriota bacterium</name>
    <dbReference type="NCBI Taxonomy" id="2212470"/>
    <lineage>
        <taxon>Bacteria</taxon>
        <taxon>Candidatus Eiseniibacteriota</taxon>
    </lineage>
</organism>
<dbReference type="PANTHER" id="PTHR31970">
    <property type="match status" value="1"/>
</dbReference>
<dbReference type="Pfam" id="PF16983">
    <property type="entry name" value="MFS_MOT1"/>
    <property type="match status" value="2"/>
</dbReference>
<evidence type="ECO:0000313" key="2">
    <source>
        <dbReference type="EMBL" id="MBI5169671.1"/>
    </source>
</evidence>
<feature type="transmembrane region" description="Helical" evidence="1">
    <location>
        <begin position="341"/>
        <end position="364"/>
    </location>
</feature>
<feature type="transmembrane region" description="Helical" evidence="1">
    <location>
        <begin position="140"/>
        <end position="156"/>
    </location>
</feature>
<feature type="transmembrane region" description="Helical" evidence="1">
    <location>
        <begin position="250"/>
        <end position="275"/>
    </location>
</feature>
<feature type="transmembrane region" description="Helical" evidence="1">
    <location>
        <begin position="287"/>
        <end position="308"/>
    </location>
</feature>
<protein>
    <submittedName>
        <fullName evidence="2">Transporter</fullName>
    </submittedName>
</protein>
<dbReference type="EMBL" id="JACRIW010000062">
    <property type="protein sequence ID" value="MBI5169671.1"/>
    <property type="molecule type" value="Genomic_DNA"/>
</dbReference>
<feature type="transmembrane region" description="Helical" evidence="1">
    <location>
        <begin position="78"/>
        <end position="99"/>
    </location>
</feature>